<keyword evidence="1" id="KW-1133">Transmembrane helix</keyword>
<keyword evidence="1" id="KW-0812">Transmembrane</keyword>
<dbReference type="Proteomes" id="UP000248021">
    <property type="component" value="Unassembled WGS sequence"/>
</dbReference>
<dbReference type="RefSeq" id="WP_110374308.1">
    <property type="nucleotide sequence ID" value="NZ_CAKNFM010000006.1"/>
</dbReference>
<keyword evidence="3" id="KW-1185">Reference proteome</keyword>
<evidence type="ECO:0000256" key="1">
    <source>
        <dbReference type="SAM" id="Phobius"/>
    </source>
</evidence>
<dbReference type="AlphaFoldDB" id="A0A2V3UBQ2"/>
<protein>
    <submittedName>
        <fullName evidence="2">Uncharacterized protein</fullName>
    </submittedName>
</protein>
<organism evidence="2 3">
    <name type="scientific">Chelatococcus asaccharovorans</name>
    <dbReference type="NCBI Taxonomy" id="28210"/>
    <lineage>
        <taxon>Bacteria</taxon>
        <taxon>Pseudomonadati</taxon>
        <taxon>Pseudomonadota</taxon>
        <taxon>Alphaproteobacteria</taxon>
        <taxon>Hyphomicrobiales</taxon>
        <taxon>Chelatococcaceae</taxon>
        <taxon>Chelatococcus</taxon>
    </lineage>
</organism>
<evidence type="ECO:0000313" key="2">
    <source>
        <dbReference type="EMBL" id="PXW61943.1"/>
    </source>
</evidence>
<gene>
    <name evidence="2" type="ORF">C7450_103465</name>
</gene>
<sequence length="210" mass="22229">MVLNIDKDNDSGERIYEEREAVAVFNDEKALNAAVDELLQAGVPQEDLSLLADSARVQSGAVTTEELEDKDGVERKAYVSSDSRVEGLAAMVGVPAYVAGAGAAAIVATGGAALIPTIAVVCGSGLTGGALGLVFARAFGRRHAERIQQQIQDGGLILWVHAADPSKDAEIVDILKRHSARDVHFHVVKRSWGVADVPLHDFNPDPLLKS</sequence>
<feature type="transmembrane region" description="Helical" evidence="1">
    <location>
        <begin position="85"/>
        <end position="107"/>
    </location>
</feature>
<evidence type="ECO:0000313" key="3">
    <source>
        <dbReference type="Proteomes" id="UP000248021"/>
    </source>
</evidence>
<keyword evidence="1" id="KW-0472">Membrane</keyword>
<dbReference type="EMBL" id="QJJK01000003">
    <property type="protein sequence ID" value="PXW61943.1"/>
    <property type="molecule type" value="Genomic_DNA"/>
</dbReference>
<accession>A0A2V3UBQ2</accession>
<name>A0A2V3UBQ2_9HYPH</name>
<feature type="transmembrane region" description="Helical" evidence="1">
    <location>
        <begin position="113"/>
        <end position="136"/>
    </location>
</feature>
<dbReference type="OrthoDB" id="8443969at2"/>
<comment type="caution">
    <text evidence="2">The sequence shown here is derived from an EMBL/GenBank/DDBJ whole genome shotgun (WGS) entry which is preliminary data.</text>
</comment>
<reference evidence="2 3" key="1">
    <citation type="submission" date="2018-05" db="EMBL/GenBank/DDBJ databases">
        <title>Genomic Encyclopedia of Type Strains, Phase IV (KMG-IV): sequencing the most valuable type-strain genomes for metagenomic binning, comparative biology and taxonomic classification.</title>
        <authorList>
            <person name="Goeker M."/>
        </authorList>
    </citation>
    <scope>NUCLEOTIDE SEQUENCE [LARGE SCALE GENOMIC DNA]</scope>
    <source>
        <strain evidence="2 3">DSM 6462</strain>
    </source>
</reference>
<proteinExistence type="predicted"/>